<accession>A0ABS2CJF6</accession>
<protein>
    <submittedName>
        <fullName evidence="3">SGNH/GDSL hydrolase family protein</fullName>
    </submittedName>
</protein>
<dbReference type="PANTHER" id="PTHR37981">
    <property type="entry name" value="LIPASE 2"/>
    <property type="match status" value="1"/>
</dbReference>
<evidence type="ECO:0000259" key="2">
    <source>
        <dbReference type="Pfam" id="PF13472"/>
    </source>
</evidence>
<dbReference type="EMBL" id="JAFDVD010000007">
    <property type="protein sequence ID" value="MBM6400006.1"/>
    <property type="molecule type" value="Genomic_DNA"/>
</dbReference>
<proteinExistence type="predicted"/>
<feature type="domain" description="SGNH hydrolase-type esterase" evidence="2">
    <location>
        <begin position="39"/>
        <end position="258"/>
    </location>
</feature>
<sequence length="270" mass="27838">MSARPRLRSLAAAVAALPLVLAATLLPSAAAAEPDQYVALGDSYAAGNGTGWPDLSLSCYRSSLAYAPLVAKARPNTTLSFKACSGAKTGDVTGGQTAALSSSTDFVTISIGGNDVGFVDLILSCFNSWDELLCRSTVSKVGSRIDAELPAKLDATYADIRSRAPGAKVMVVGYPKPFGSSVSCAQAGGVNSRESVLLNDVAAHLDRVIAARAGAAGFTYLDPVPSFTGHDVCAATPYVWGKKTGLLDIYHPTKAGYRDGFAPLVRAAMG</sequence>
<feature type="signal peptide" evidence="1">
    <location>
        <begin position="1"/>
        <end position="32"/>
    </location>
</feature>
<keyword evidence="1" id="KW-0732">Signal</keyword>
<gene>
    <name evidence="3" type="ORF">JQN70_06395</name>
</gene>
<dbReference type="Pfam" id="PF13472">
    <property type="entry name" value="Lipase_GDSL_2"/>
    <property type="match status" value="1"/>
</dbReference>
<dbReference type="InterPro" id="IPR036514">
    <property type="entry name" value="SGNH_hydro_sf"/>
</dbReference>
<comment type="caution">
    <text evidence="3">The sequence shown here is derived from an EMBL/GenBank/DDBJ whole genome shotgun (WGS) entry which is preliminary data.</text>
</comment>
<dbReference type="Proteomes" id="UP001430172">
    <property type="component" value="Unassembled WGS sequence"/>
</dbReference>
<evidence type="ECO:0000256" key="1">
    <source>
        <dbReference type="SAM" id="SignalP"/>
    </source>
</evidence>
<dbReference type="PANTHER" id="PTHR37981:SF1">
    <property type="entry name" value="SGNH HYDROLASE-TYPE ESTERASE DOMAIN-CONTAINING PROTEIN"/>
    <property type="match status" value="1"/>
</dbReference>
<dbReference type="RefSeq" id="WP_204130486.1">
    <property type="nucleotide sequence ID" value="NZ_JAFDVD010000007.1"/>
</dbReference>
<evidence type="ECO:0000313" key="4">
    <source>
        <dbReference type="Proteomes" id="UP001430172"/>
    </source>
</evidence>
<organism evidence="3 4">
    <name type="scientific">Phycicoccus sonneratiae</name>
    <dbReference type="NCBI Taxonomy" id="2807628"/>
    <lineage>
        <taxon>Bacteria</taxon>
        <taxon>Bacillati</taxon>
        <taxon>Actinomycetota</taxon>
        <taxon>Actinomycetes</taxon>
        <taxon>Micrococcales</taxon>
        <taxon>Intrasporangiaceae</taxon>
        <taxon>Phycicoccus</taxon>
    </lineage>
</organism>
<keyword evidence="3" id="KW-0378">Hydrolase</keyword>
<dbReference type="SUPFAM" id="SSF52266">
    <property type="entry name" value="SGNH hydrolase"/>
    <property type="match status" value="1"/>
</dbReference>
<reference evidence="3" key="1">
    <citation type="submission" date="2021-02" db="EMBL/GenBank/DDBJ databases">
        <title>Phycicoccus sp. MQZ13P-5T, whole genome shotgun sequence.</title>
        <authorList>
            <person name="Tuo L."/>
        </authorList>
    </citation>
    <scope>NUCLEOTIDE SEQUENCE</scope>
    <source>
        <strain evidence="3">MQZ13P-5</strain>
    </source>
</reference>
<dbReference type="CDD" id="cd01823">
    <property type="entry name" value="SEST_like"/>
    <property type="match status" value="1"/>
</dbReference>
<dbReference type="InterPro" id="IPR037460">
    <property type="entry name" value="SEST-like"/>
</dbReference>
<dbReference type="InterPro" id="IPR013830">
    <property type="entry name" value="SGNH_hydro"/>
</dbReference>
<feature type="chain" id="PRO_5045560222" evidence="1">
    <location>
        <begin position="33"/>
        <end position="270"/>
    </location>
</feature>
<evidence type="ECO:0000313" key="3">
    <source>
        <dbReference type="EMBL" id="MBM6400006.1"/>
    </source>
</evidence>
<keyword evidence="4" id="KW-1185">Reference proteome</keyword>
<name>A0ABS2CJF6_9MICO</name>
<dbReference type="GO" id="GO:0016787">
    <property type="term" value="F:hydrolase activity"/>
    <property type="evidence" value="ECO:0007669"/>
    <property type="project" value="UniProtKB-KW"/>
</dbReference>
<dbReference type="Gene3D" id="3.40.50.1110">
    <property type="entry name" value="SGNH hydrolase"/>
    <property type="match status" value="1"/>
</dbReference>